<protein>
    <submittedName>
        <fullName evidence="3">Cell wall-binding protein YocH</fullName>
    </submittedName>
</protein>
<dbReference type="Pfam" id="PF03990">
    <property type="entry name" value="DUF348"/>
    <property type="match status" value="2"/>
</dbReference>
<dbReference type="GO" id="GO:0009254">
    <property type="term" value="P:peptidoglycan turnover"/>
    <property type="evidence" value="ECO:0007669"/>
    <property type="project" value="InterPro"/>
</dbReference>
<feature type="domain" description="G5" evidence="2">
    <location>
        <begin position="150"/>
        <end position="231"/>
    </location>
</feature>
<gene>
    <name evidence="3" type="primary">yocH_2</name>
    <name evidence="3" type="ORF">VRLFYP33_01273</name>
</gene>
<dbReference type="Gene3D" id="2.40.40.10">
    <property type="entry name" value="RlpA-like domain"/>
    <property type="match status" value="1"/>
</dbReference>
<keyword evidence="1" id="KW-0732">Signal</keyword>
<dbReference type="AlphaFoldDB" id="A0A6N3CG22"/>
<evidence type="ECO:0000256" key="1">
    <source>
        <dbReference type="ARBA" id="ARBA00022729"/>
    </source>
</evidence>
<name>A0A6N3CG22_9FIRM</name>
<dbReference type="SMART" id="SM01208">
    <property type="entry name" value="G5"/>
    <property type="match status" value="1"/>
</dbReference>
<sequence length="334" mass="36334">MTKYLVMQKKNMATLLRRHTSLLLLLLAVVFMTISGFAWNEKSVTILADGQAQIVRTHLNSAEGILHDAGITLGPKDAVLLNTQTLQNGTQLTVLRAFPVKVTIDGVAKDVMTVQTTAQGLADELGYHAPNYVPLGDSNQHLQAGSEVAIAHVTGRSVKTYEQPVEVQVIRQRDDSMHIGEQEVIQEGTPGLVSVEEEILYQDGKGIKKQIISQNDIKRMVPTIIKEGSRDVVETSRGVVRYREVLTMEASAYLPGDGDGRGITATGMVARRGVVAVDPNVIPLGTRLYIPGYGMAIAADTGGAIRGHKIDLLMESYGEAMEFGRRSVEVYVLQ</sequence>
<dbReference type="PANTHER" id="PTHR39160:SF4">
    <property type="entry name" value="RESUSCITATION-PROMOTING FACTOR RPFB"/>
    <property type="match status" value="1"/>
</dbReference>
<dbReference type="InterPro" id="IPR011098">
    <property type="entry name" value="G5_dom"/>
</dbReference>
<reference evidence="3" key="1">
    <citation type="submission" date="2019-11" db="EMBL/GenBank/DDBJ databases">
        <authorList>
            <person name="Feng L."/>
        </authorList>
    </citation>
    <scope>NUCLEOTIDE SEQUENCE</scope>
    <source>
        <strain evidence="3">VrattiLFYP33</strain>
    </source>
</reference>
<dbReference type="CDD" id="cd22786">
    <property type="entry name" value="DPBB_YuiC-like"/>
    <property type="match status" value="1"/>
</dbReference>
<dbReference type="InterPro" id="IPR051933">
    <property type="entry name" value="Resuscitation_pf_RpfB"/>
</dbReference>
<dbReference type="PANTHER" id="PTHR39160">
    <property type="entry name" value="CELL WALL-BINDING PROTEIN YOCH"/>
    <property type="match status" value="1"/>
</dbReference>
<dbReference type="Gene3D" id="2.20.230.10">
    <property type="entry name" value="Resuscitation-promoting factor rpfb"/>
    <property type="match status" value="1"/>
</dbReference>
<evidence type="ECO:0000259" key="2">
    <source>
        <dbReference type="PROSITE" id="PS51109"/>
    </source>
</evidence>
<dbReference type="InterPro" id="IPR007137">
    <property type="entry name" value="DUF348"/>
</dbReference>
<evidence type="ECO:0000313" key="3">
    <source>
        <dbReference type="EMBL" id="VYU13988.1"/>
    </source>
</evidence>
<dbReference type="PROSITE" id="PS51109">
    <property type="entry name" value="G5"/>
    <property type="match status" value="1"/>
</dbReference>
<dbReference type="GO" id="GO:0004553">
    <property type="term" value="F:hydrolase activity, hydrolyzing O-glycosyl compounds"/>
    <property type="evidence" value="ECO:0007669"/>
    <property type="project" value="InterPro"/>
</dbReference>
<accession>A0A6N3CG22</accession>
<dbReference type="InterPro" id="IPR036908">
    <property type="entry name" value="RlpA-like_sf"/>
</dbReference>
<dbReference type="SUPFAM" id="SSF50685">
    <property type="entry name" value="Barwin-like endoglucanases"/>
    <property type="match status" value="1"/>
</dbReference>
<dbReference type="RefSeq" id="WP_021842389.1">
    <property type="nucleotide sequence ID" value="NZ_CACRUX010000052.1"/>
</dbReference>
<dbReference type="InterPro" id="IPR010611">
    <property type="entry name" value="3D_dom"/>
</dbReference>
<organism evidence="3">
    <name type="scientific">Veillonella ratti</name>
    <dbReference type="NCBI Taxonomy" id="103892"/>
    <lineage>
        <taxon>Bacteria</taxon>
        <taxon>Bacillati</taxon>
        <taxon>Bacillota</taxon>
        <taxon>Negativicutes</taxon>
        <taxon>Veillonellales</taxon>
        <taxon>Veillonellaceae</taxon>
        <taxon>Veillonella</taxon>
    </lineage>
</organism>
<dbReference type="GO" id="GO:0019867">
    <property type="term" value="C:outer membrane"/>
    <property type="evidence" value="ECO:0007669"/>
    <property type="project" value="InterPro"/>
</dbReference>
<dbReference type="Pfam" id="PF06725">
    <property type="entry name" value="3D"/>
    <property type="match status" value="1"/>
</dbReference>
<dbReference type="EMBL" id="CACRUX010000052">
    <property type="protein sequence ID" value="VYU13988.1"/>
    <property type="molecule type" value="Genomic_DNA"/>
</dbReference>
<proteinExistence type="predicted"/>
<dbReference type="Pfam" id="PF07501">
    <property type="entry name" value="G5"/>
    <property type="match status" value="1"/>
</dbReference>